<comment type="caution">
    <text evidence="2">The sequence shown here is derived from an EMBL/GenBank/DDBJ whole genome shotgun (WGS) entry which is preliminary data.</text>
</comment>
<keyword evidence="1" id="KW-0472">Membrane</keyword>
<name>F0F4K7_9BACT</name>
<dbReference type="AlphaFoldDB" id="F0F4K7"/>
<evidence type="ECO:0000313" key="2">
    <source>
        <dbReference type="EMBL" id="EGC21165.1"/>
    </source>
</evidence>
<dbReference type="STRING" id="888743.HMPREF9141_0523"/>
<feature type="transmembrane region" description="Helical" evidence="1">
    <location>
        <begin position="6"/>
        <end position="29"/>
    </location>
</feature>
<keyword evidence="1" id="KW-0812">Transmembrane</keyword>
<evidence type="ECO:0000313" key="3">
    <source>
        <dbReference type="Proteomes" id="UP000005697"/>
    </source>
</evidence>
<reference evidence="2 3" key="1">
    <citation type="submission" date="2011-01" db="EMBL/GenBank/DDBJ databases">
        <authorList>
            <person name="Muzny D."/>
            <person name="Qin X."/>
            <person name="Deng J."/>
            <person name="Jiang H."/>
            <person name="Liu Y."/>
            <person name="Qu J."/>
            <person name="Song X.-Z."/>
            <person name="Zhang L."/>
            <person name="Thornton R."/>
            <person name="Coyle M."/>
            <person name="Francisco L."/>
            <person name="Jackson L."/>
            <person name="Javaid M."/>
            <person name="Korchina V."/>
            <person name="Kovar C."/>
            <person name="Mata R."/>
            <person name="Mathew T."/>
            <person name="Ngo R."/>
            <person name="Nguyen L."/>
            <person name="Nguyen N."/>
            <person name="Okwuonu G."/>
            <person name="Ongeri F."/>
            <person name="Pham C."/>
            <person name="Simmons D."/>
            <person name="Wilczek-Boney K."/>
            <person name="Hale W."/>
            <person name="Jakkamsetti A."/>
            <person name="Pham P."/>
            <person name="Ruth R."/>
            <person name="San Lucas F."/>
            <person name="Warren J."/>
            <person name="Zhang J."/>
            <person name="Zhao Z."/>
            <person name="Zhou C."/>
            <person name="Zhu D."/>
            <person name="Lee S."/>
            <person name="Bess C."/>
            <person name="Blankenburg K."/>
            <person name="Forbes L."/>
            <person name="Fu Q."/>
            <person name="Gubbala S."/>
            <person name="Hirani K."/>
            <person name="Jayaseelan J.C."/>
            <person name="Lara F."/>
            <person name="Munidasa M."/>
            <person name="Palculict T."/>
            <person name="Patil S."/>
            <person name="Pu L.-L."/>
            <person name="Saada N."/>
            <person name="Tang L."/>
            <person name="Weissenberger G."/>
            <person name="Zhu Y."/>
            <person name="Hemphill L."/>
            <person name="Shang Y."/>
            <person name="Youmans B."/>
            <person name="Ayvaz T."/>
            <person name="Ross M."/>
            <person name="Santibanez J."/>
            <person name="Aqrawi P."/>
            <person name="Gross S."/>
            <person name="Joshi V."/>
            <person name="Fowler G."/>
            <person name="Nazareth L."/>
            <person name="Reid J."/>
            <person name="Worley K."/>
            <person name="Petrosino J."/>
            <person name="Highlander S."/>
            <person name="Gibbs R."/>
        </authorList>
    </citation>
    <scope>NUCLEOTIDE SEQUENCE [LARGE SCALE GENOMIC DNA]</scope>
    <source>
        <strain evidence="2 3">DSM 16608</strain>
    </source>
</reference>
<keyword evidence="1" id="KW-1133">Transmembrane helix</keyword>
<keyword evidence="3" id="KW-1185">Reference proteome</keyword>
<proteinExistence type="predicted"/>
<accession>F0F4K7</accession>
<sequence length="42" mass="5252">MFVSRFTAYSMVVFYDMRLIECALLLFLMQQKYRMFCRKWGK</sequence>
<organism evidence="2 3">
    <name type="scientific">Prevotella multiformis DSM 16608</name>
    <dbReference type="NCBI Taxonomy" id="888743"/>
    <lineage>
        <taxon>Bacteria</taxon>
        <taxon>Pseudomonadati</taxon>
        <taxon>Bacteroidota</taxon>
        <taxon>Bacteroidia</taxon>
        <taxon>Bacteroidales</taxon>
        <taxon>Prevotellaceae</taxon>
        <taxon>Prevotella</taxon>
    </lineage>
</organism>
<evidence type="ECO:0000256" key="1">
    <source>
        <dbReference type="SAM" id="Phobius"/>
    </source>
</evidence>
<dbReference type="Proteomes" id="UP000005697">
    <property type="component" value="Unassembled WGS sequence"/>
</dbReference>
<protein>
    <submittedName>
        <fullName evidence="2">Uncharacterized protein</fullName>
    </submittedName>
</protein>
<dbReference type="EMBL" id="AEWX01000004">
    <property type="protein sequence ID" value="EGC21165.1"/>
    <property type="molecule type" value="Genomic_DNA"/>
</dbReference>
<gene>
    <name evidence="2" type="ORF">HMPREF9141_0523</name>
</gene>
<dbReference type="HOGENOM" id="CLU_3255847_0_0_10"/>